<organism evidence="2 3">
    <name type="scientific">Acrobeloides nanus</name>
    <dbReference type="NCBI Taxonomy" id="290746"/>
    <lineage>
        <taxon>Eukaryota</taxon>
        <taxon>Metazoa</taxon>
        <taxon>Ecdysozoa</taxon>
        <taxon>Nematoda</taxon>
        <taxon>Chromadorea</taxon>
        <taxon>Rhabditida</taxon>
        <taxon>Tylenchina</taxon>
        <taxon>Cephalobomorpha</taxon>
        <taxon>Cephaloboidea</taxon>
        <taxon>Cephalobidae</taxon>
        <taxon>Acrobeloides</taxon>
    </lineage>
</organism>
<protein>
    <submittedName>
        <fullName evidence="3">Uncharacterized protein</fullName>
    </submittedName>
</protein>
<evidence type="ECO:0000256" key="1">
    <source>
        <dbReference type="SAM" id="MobiDB-lite"/>
    </source>
</evidence>
<evidence type="ECO:0000313" key="2">
    <source>
        <dbReference type="Proteomes" id="UP000887540"/>
    </source>
</evidence>
<evidence type="ECO:0000313" key="3">
    <source>
        <dbReference type="WBParaSite" id="ACRNAN_scaffold6035.g23303.t1"/>
    </source>
</evidence>
<accession>A0A914E6I3</accession>
<sequence>MPAGIVCQYLYEKFFKPKGLCKECESRKMAPPDVSETGLILFNGELYNFNDFDKHFLKMYKVQRDERILKFYSNLQKECSQRLLKFHADLKSECSTQRSNGPDLPSVSGPGPIKTSDTLKNV</sequence>
<reference evidence="3" key="1">
    <citation type="submission" date="2022-11" db="UniProtKB">
        <authorList>
            <consortium name="WormBaseParasite"/>
        </authorList>
    </citation>
    <scope>IDENTIFICATION</scope>
</reference>
<feature type="region of interest" description="Disordered" evidence="1">
    <location>
        <begin position="94"/>
        <end position="122"/>
    </location>
</feature>
<proteinExistence type="predicted"/>
<dbReference type="WBParaSite" id="ACRNAN_scaffold6035.g23303.t1">
    <property type="protein sequence ID" value="ACRNAN_scaffold6035.g23303.t1"/>
    <property type="gene ID" value="ACRNAN_scaffold6035.g23303"/>
</dbReference>
<dbReference type="AlphaFoldDB" id="A0A914E6I3"/>
<name>A0A914E6I3_9BILA</name>
<dbReference type="Proteomes" id="UP000887540">
    <property type="component" value="Unplaced"/>
</dbReference>
<keyword evidence="2" id="KW-1185">Reference proteome</keyword>